<dbReference type="Gene3D" id="1.20.5.1300">
    <property type="match status" value="1"/>
</dbReference>
<feature type="binding site" evidence="8 13">
    <location>
        <position position="356"/>
    </location>
    <ligand>
        <name>Zn(2+)</name>
        <dbReference type="ChEBI" id="CHEBI:29105"/>
    </ligand>
</feature>
<organism evidence="15 16">
    <name type="scientific">Peloplasma aerotolerans</name>
    <dbReference type="NCBI Taxonomy" id="3044389"/>
    <lineage>
        <taxon>Bacteria</taxon>
        <taxon>Bacillati</taxon>
        <taxon>Mycoplasmatota</taxon>
        <taxon>Mollicutes</taxon>
        <taxon>Acholeplasmatales</taxon>
        <taxon>Acholeplasmataceae</taxon>
        <taxon>Peloplasma</taxon>
    </lineage>
</organism>
<dbReference type="Proteomes" id="UP001431532">
    <property type="component" value="Unassembled WGS sequence"/>
</dbReference>
<comment type="catalytic activity">
    <reaction evidence="7 8">
        <text>L-histidinol + 2 NAD(+) + H2O = L-histidine + 2 NADH + 3 H(+)</text>
        <dbReference type="Rhea" id="RHEA:20641"/>
        <dbReference type="ChEBI" id="CHEBI:15377"/>
        <dbReference type="ChEBI" id="CHEBI:15378"/>
        <dbReference type="ChEBI" id="CHEBI:57540"/>
        <dbReference type="ChEBI" id="CHEBI:57595"/>
        <dbReference type="ChEBI" id="CHEBI:57699"/>
        <dbReference type="ChEBI" id="CHEBI:57945"/>
        <dbReference type="EC" id="1.1.1.23"/>
    </reaction>
</comment>
<dbReference type="GO" id="GO:0008270">
    <property type="term" value="F:zinc ion binding"/>
    <property type="evidence" value="ECO:0007669"/>
    <property type="project" value="UniProtKB-UniRule"/>
</dbReference>
<dbReference type="InterPro" id="IPR001692">
    <property type="entry name" value="Histidinol_DH_CS"/>
</dbReference>
<feature type="binding site" evidence="8 13">
    <location>
        <position position="254"/>
    </location>
    <ligand>
        <name>Zn(2+)</name>
        <dbReference type="ChEBI" id="CHEBI:29105"/>
    </ligand>
</feature>
<keyword evidence="8 11" id="KW-0520">NAD</keyword>
<feature type="binding site" evidence="8 13">
    <location>
        <position position="415"/>
    </location>
    <ligand>
        <name>Zn(2+)</name>
        <dbReference type="ChEBI" id="CHEBI:29105"/>
    </ligand>
</feature>
<comment type="function">
    <text evidence="1 8">Catalyzes the sequential NAD-dependent oxidations of L-histidinol to L-histidinaldehyde and then to L-histidine.</text>
</comment>
<keyword evidence="8" id="KW-0368">Histidine biosynthesis</keyword>
<feature type="binding site" evidence="8 12">
    <location>
        <position position="257"/>
    </location>
    <ligand>
        <name>substrate</name>
    </ligand>
</feature>
<comment type="caution">
    <text evidence="15">The sequence shown here is derived from an EMBL/GenBank/DDBJ whole genome shotgun (WGS) entry which is preliminary data.</text>
</comment>
<evidence type="ECO:0000256" key="13">
    <source>
        <dbReference type="PIRSR" id="PIRSR000099-4"/>
    </source>
</evidence>
<dbReference type="PROSITE" id="PS00611">
    <property type="entry name" value="HISOL_DEHYDROGENASE"/>
    <property type="match status" value="1"/>
</dbReference>
<feature type="binding site" evidence="8 12">
    <location>
        <position position="323"/>
    </location>
    <ligand>
        <name>substrate</name>
    </ligand>
</feature>
<feature type="binding site" evidence="8 12">
    <location>
        <position position="254"/>
    </location>
    <ligand>
        <name>substrate</name>
    </ligand>
</feature>
<dbReference type="GO" id="GO:0000105">
    <property type="term" value="P:L-histidine biosynthetic process"/>
    <property type="evidence" value="ECO:0007669"/>
    <property type="project" value="UniProtKB-UniRule"/>
</dbReference>
<feature type="binding site" evidence="8 12">
    <location>
        <position position="232"/>
    </location>
    <ligand>
        <name>substrate</name>
    </ligand>
</feature>
<feature type="binding site" evidence="8 11">
    <location>
        <position position="186"/>
    </location>
    <ligand>
        <name>NAD(+)</name>
        <dbReference type="ChEBI" id="CHEBI:57540"/>
    </ligand>
</feature>
<dbReference type="PANTHER" id="PTHR21256">
    <property type="entry name" value="HISTIDINOL DEHYDROGENASE HDH"/>
    <property type="match status" value="1"/>
</dbReference>
<dbReference type="HAMAP" id="MF_01024">
    <property type="entry name" value="HisD"/>
    <property type="match status" value="1"/>
</dbReference>
<dbReference type="CDD" id="cd06572">
    <property type="entry name" value="Histidinol_dh"/>
    <property type="match status" value="1"/>
</dbReference>
<evidence type="ECO:0000256" key="11">
    <source>
        <dbReference type="PIRSR" id="PIRSR000099-2"/>
    </source>
</evidence>
<comment type="pathway">
    <text evidence="8">Amino-acid biosynthesis; L-histidine biosynthesis; L-histidine from 5-phospho-alpha-D-ribose 1-diphosphate: step 9/9.</text>
</comment>
<evidence type="ECO:0000313" key="15">
    <source>
        <dbReference type="EMBL" id="MDI6453623.1"/>
    </source>
</evidence>
<dbReference type="EMBL" id="JASCXW010000039">
    <property type="protein sequence ID" value="MDI6453623.1"/>
    <property type="molecule type" value="Genomic_DNA"/>
</dbReference>
<accession>A0AAW6U6N4</accession>
<evidence type="ECO:0000313" key="16">
    <source>
        <dbReference type="Proteomes" id="UP001431532"/>
    </source>
</evidence>
<evidence type="ECO:0000256" key="6">
    <source>
        <dbReference type="ARBA" id="ARBA00023002"/>
    </source>
</evidence>
<dbReference type="FunFam" id="3.40.50.1980:FF:000026">
    <property type="entry name" value="Histidinol dehydrogenase"/>
    <property type="match status" value="1"/>
</dbReference>
<name>A0AAW6U6N4_9MOLU</name>
<comment type="cofactor">
    <cofactor evidence="8 13">
        <name>Zn(2+)</name>
        <dbReference type="ChEBI" id="CHEBI:29105"/>
    </cofactor>
    <text evidence="8 13">Binds 1 zinc ion per subunit.</text>
</comment>
<keyword evidence="16" id="KW-1185">Reference proteome</keyword>
<dbReference type="PANTHER" id="PTHR21256:SF2">
    <property type="entry name" value="HISTIDINE BIOSYNTHESIS TRIFUNCTIONAL PROTEIN"/>
    <property type="match status" value="1"/>
</dbReference>
<feature type="binding site" evidence="8 11">
    <location>
        <position position="124"/>
    </location>
    <ligand>
        <name>NAD(+)</name>
        <dbReference type="ChEBI" id="CHEBI:57540"/>
    </ligand>
</feature>
<dbReference type="EC" id="1.1.1.23" evidence="3 8"/>
<evidence type="ECO:0000256" key="14">
    <source>
        <dbReference type="RuleBase" id="RU004175"/>
    </source>
</evidence>
<protein>
    <recommendedName>
        <fullName evidence="3 8">Histidinol dehydrogenase</fullName>
        <shortName evidence="8">HDH</shortName>
        <ecNumber evidence="3 8">1.1.1.23</ecNumber>
    </recommendedName>
</protein>
<feature type="binding site" evidence="8 11">
    <location>
        <position position="209"/>
    </location>
    <ligand>
        <name>NAD(+)</name>
        <dbReference type="ChEBI" id="CHEBI:57540"/>
    </ligand>
</feature>
<dbReference type="Pfam" id="PF00815">
    <property type="entry name" value="Histidinol_dh"/>
    <property type="match status" value="1"/>
</dbReference>
<keyword evidence="6 8" id="KW-0560">Oxidoreductase</keyword>
<gene>
    <name evidence="8 15" type="primary">hisD</name>
    <name evidence="15" type="ORF">QJ521_08600</name>
</gene>
<evidence type="ECO:0000256" key="10">
    <source>
        <dbReference type="PIRSR" id="PIRSR000099-1"/>
    </source>
</evidence>
<dbReference type="InterPro" id="IPR022695">
    <property type="entry name" value="Histidinol_DH_monofunct"/>
</dbReference>
<evidence type="ECO:0000256" key="3">
    <source>
        <dbReference type="ARBA" id="ARBA00012965"/>
    </source>
</evidence>
<dbReference type="GO" id="GO:0004399">
    <property type="term" value="F:histidinol dehydrogenase activity"/>
    <property type="evidence" value="ECO:0007669"/>
    <property type="project" value="UniProtKB-UniRule"/>
</dbReference>
<dbReference type="RefSeq" id="WP_282840062.1">
    <property type="nucleotide sequence ID" value="NZ_JASCXW010000039.1"/>
</dbReference>
<evidence type="ECO:0000256" key="4">
    <source>
        <dbReference type="ARBA" id="ARBA00022723"/>
    </source>
</evidence>
<feature type="binding site" evidence="8 12">
    <location>
        <position position="415"/>
    </location>
    <ligand>
        <name>substrate</name>
    </ligand>
</feature>
<evidence type="ECO:0000256" key="7">
    <source>
        <dbReference type="ARBA" id="ARBA00049489"/>
    </source>
</evidence>
<evidence type="ECO:0000256" key="1">
    <source>
        <dbReference type="ARBA" id="ARBA00003850"/>
    </source>
</evidence>
<sequence length="431" mass="47438">MMKIIENDLNQLTKLLNRTQFDLYEVNESVEAILNDIKEYGDLKAFEYTKKFDKADISQFKVSDKEIENAIKNINPLLIEDLKLAYNNIKKFHEIQKVESYTLKDTKNIILTQRMKPIESVGIYIPGGTAAYPSTVLMNAVPAKIAGVKKLVMVTPPNQNGEIKDSLLVAAKLCGVDEIYKIGGAQAIGALTYGTETIPKVDKIVGPGNIYVAIAKKMVSGYVGIDMIAGPSEILIIADEKANPEYIAADLMSQAEHDVMAAAILVTNSNQLARQVVNAIERQIQTLDRKDIIESSLTQFGAIVVTKTIDEAIDIANQIAPEHLEIMVKEPFELIERIENAGAIFIGNYTPEPVGDYFAGPNHTLPTSGTSRFSSALSTTDFMKKTSIVYYSKTALKTSKDSIIRLAVEEGLTAHANSIAIRFEKENQDEG</sequence>
<evidence type="ECO:0000256" key="8">
    <source>
        <dbReference type="HAMAP-Rule" id="MF_01024"/>
    </source>
</evidence>
<dbReference type="AlphaFoldDB" id="A0AAW6U6N4"/>
<feature type="binding site" evidence="8 13">
    <location>
        <position position="257"/>
    </location>
    <ligand>
        <name>Zn(2+)</name>
        <dbReference type="ChEBI" id="CHEBI:29105"/>
    </ligand>
</feature>
<dbReference type="GO" id="GO:0005829">
    <property type="term" value="C:cytosol"/>
    <property type="evidence" value="ECO:0007669"/>
    <property type="project" value="TreeGrafter"/>
</dbReference>
<dbReference type="InterPro" id="IPR016161">
    <property type="entry name" value="Ald_DH/histidinol_DH"/>
</dbReference>
<proteinExistence type="inferred from homology"/>
<keyword evidence="5 8" id="KW-0862">Zinc</keyword>
<dbReference type="NCBIfam" id="TIGR00069">
    <property type="entry name" value="hisD"/>
    <property type="match status" value="1"/>
</dbReference>
<dbReference type="FunFam" id="3.40.50.1980:FF:000001">
    <property type="entry name" value="Histidinol dehydrogenase"/>
    <property type="match status" value="1"/>
</dbReference>
<evidence type="ECO:0000256" key="2">
    <source>
        <dbReference type="ARBA" id="ARBA00010178"/>
    </source>
</evidence>
<feature type="active site" description="Proton acceptor" evidence="8 10">
    <location>
        <position position="322"/>
    </location>
</feature>
<reference evidence="15" key="1">
    <citation type="submission" date="2023-05" db="EMBL/GenBank/DDBJ databases">
        <title>Mariniplasma microaerophilum sp. nov., a novel anaerobic mollicute isolated from terrestrial mud volcano, Taman Peninsula, Russia.</title>
        <authorList>
            <person name="Khomyakova M.A."/>
            <person name="Merkel A.Y."/>
            <person name="Slobodkin A.I."/>
        </authorList>
    </citation>
    <scope>NUCLEOTIDE SEQUENCE</scope>
    <source>
        <strain evidence="15">M4Ah</strain>
    </source>
</reference>
<feature type="binding site" evidence="8 12">
    <location>
        <position position="356"/>
    </location>
    <ligand>
        <name>substrate</name>
    </ligand>
</feature>
<dbReference type="PRINTS" id="PR00083">
    <property type="entry name" value="HOLDHDRGNASE"/>
</dbReference>
<keyword evidence="8" id="KW-0028">Amino-acid biosynthesis</keyword>
<dbReference type="GO" id="GO:0051287">
    <property type="term" value="F:NAD binding"/>
    <property type="evidence" value="ECO:0007669"/>
    <property type="project" value="InterPro"/>
</dbReference>
<dbReference type="SUPFAM" id="SSF53720">
    <property type="entry name" value="ALDH-like"/>
    <property type="match status" value="1"/>
</dbReference>
<feature type="binding site" evidence="8 12">
    <location>
        <position position="410"/>
    </location>
    <ligand>
        <name>substrate</name>
    </ligand>
</feature>
<feature type="active site" description="Proton acceptor" evidence="8 10">
    <location>
        <position position="323"/>
    </location>
</feature>
<evidence type="ECO:0000256" key="9">
    <source>
        <dbReference type="PIRNR" id="PIRNR000099"/>
    </source>
</evidence>
<keyword evidence="4 8" id="KW-0479">Metal-binding</keyword>
<dbReference type="Gene3D" id="3.40.50.1980">
    <property type="entry name" value="Nitrogenase molybdenum iron protein domain"/>
    <property type="match status" value="2"/>
</dbReference>
<evidence type="ECO:0000256" key="12">
    <source>
        <dbReference type="PIRSR" id="PIRSR000099-3"/>
    </source>
</evidence>
<dbReference type="PIRSF" id="PIRSF000099">
    <property type="entry name" value="Histidinol_dh"/>
    <property type="match status" value="1"/>
</dbReference>
<evidence type="ECO:0000256" key="5">
    <source>
        <dbReference type="ARBA" id="ARBA00022833"/>
    </source>
</evidence>
<comment type="similarity">
    <text evidence="2 8 9 14">Belongs to the histidinol dehydrogenase family.</text>
</comment>
<dbReference type="InterPro" id="IPR012131">
    <property type="entry name" value="Hstdl_DH"/>
</dbReference>